<organism evidence="1 2">
    <name type="scientific">Lepraria finkii</name>
    <dbReference type="NCBI Taxonomy" id="1340010"/>
    <lineage>
        <taxon>Eukaryota</taxon>
        <taxon>Fungi</taxon>
        <taxon>Dikarya</taxon>
        <taxon>Ascomycota</taxon>
        <taxon>Pezizomycotina</taxon>
        <taxon>Lecanoromycetes</taxon>
        <taxon>OSLEUM clade</taxon>
        <taxon>Lecanoromycetidae</taxon>
        <taxon>Lecanorales</taxon>
        <taxon>Lecanorineae</taxon>
        <taxon>Stereocaulaceae</taxon>
        <taxon>Lepraria</taxon>
    </lineage>
</organism>
<keyword evidence="2" id="KW-1185">Reference proteome</keyword>
<dbReference type="InterPro" id="IPR038883">
    <property type="entry name" value="AN11006-like"/>
</dbReference>
<dbReference type="PANTHER" id="PTHR42085:SF8">
    <property type="entry name" value="F-BOX DOMAIN-CONTAINING PROTEIN"/>
    <property type="match status" value="1"/>
</dbReference>
<evidence type="ECO:0000313" key="1">
    <source>
        <dbReference type="EMBL" id="KAL2056992.1"/>
    </source>
</evidence>
<sequence length="147" mass="17332">MNIPSQVLEFQKEVSRLQRRVEHLELELELELLGHKVDKPTFPFLQLPREIRNQIYLCALMRASYVNLSSQYMGIHRPPTPAIYLVNRQLSAEANEILYSRNIIHFDDRHDIHDCRETIGTTSKSHIRSISIWFDYPTIEQCQRDGV</sequence>
<name>A0ABR4BGP5_9LECA</name>
<comment type="caution">
    <text evidence="1">The sequence shown here is derived from an EMBL/GenBank/DDBJ whole genome shotgun (WGS) entry which is preliminary data.</text>
</comment>
<protein>
    <submittedName>
        <fullName evidence="1">Uncharacterized protein</fullName>
    </submittedName>
</protein>
<reference evidence="1 2" key="1">
    <citation type="submission" date="2024-09" db="EMBL/GenBank/DDBJ databases">
        <title>Rethinking Asexuality: The Enigmatic Case of Functional Sexual Genes in Lepraria (Stereocaulaceae).</title>
        <authorList>
            <person name="Doellman M."/>
            <person name="Sun Y."/>
            <person name="Barcenas-Pena A."/>
            <person name="Lumbsch H.T."/>
            <person name="Grewe F."/>
        </authorList>
    </citation>
    <scope>NUCLEOTIDE SEQUENCE [LARGE SCALE GENOMIC DNA]</scope>
    <source>
        <strain evidence="1 2">Grewe 0041</strain>
    </source>
</reference>
<gene>
    <name evidence="1" type="ORF">ABVK25_002731</name>
</gene>
<dbReference type="EMBL" id="JBHFEH010000006">
    <property type="protein sequence ID" value="KAL2056992.1"/>
    <property type="molecule type" value="Genomic_DNA"/>
</dbReference>
<dbReference type="PANTHER" id="PTHR42085">
    <property type="entry name" value="F-BOX DOMAIN-CONTAINING PROTEIN"/>
    <property type="match status" value="1"/>
</dbReference>
<proteinExistence type="predicted"/>
<dbReference type="Proteomes" id="UP001590951">
    <property type="component" value="Unassembled WGS sequence"/>
</dbReference>
<evidence type="ECO:0000313" key="2">
    <source>
        <dbReference type="Proteomes" id="UP001590951"/>
    </source>
</evidence>
<accession>A0ABR4BGP5</accession>